<dbReference type="EMBL" id="FSRQ01000001">
    <property type="protein sequence ID" value="SIN93224.1"/>
    <property type="molecule type" value="Genomic_DNA"/>
</dbReference>
<evidence type="ECO:0000313" key="1">
    <source>
        <dbReference type="EMBL" id="SIN93224.1"/>
    </source>
</evidence>
<dbReference type="OrthoDB" id="1521695at2"/>
<dbReference type="Pfam" id="PF14412">
    <property type="entry name" value="AHH"/>
    <property type="match status" value="1"/>
</dbReference>
<dbReference type="RefSeq" id="WP_074229391.1">
    <property type="nucleotide sequence ID" value="NZ_FSRQ01000001.1"/>
</dbReference>
<gene>
    <name evidence="1" type="ORF">SAMN05421769_1210</name>
</gene>
<proteinExistence type="predicted"/>
<reference evidence="2" key="1">
    <citation type="submission" date="2016-12" db="EMBL/GenBank/DDBJ databases">
        <authorList>
            <person name="Varghese N."/>
            <person name="Submissions S."/>
        </authorList>
    </citation>
    <scope>NUCLEOTIDE SEQUENCE [LARGE SCALE GENOMIC DNA]</scope>
    <source>
        <strain evidence="2">DSM 16779</strain>
    </source>
</reference>
<dbReference type="AlphaFoldDB" id="A0A1N6FDC1"/>
<organism evidence="1 2">
    <name type="scientific">Chryseobacterium scophthalmum</name>
    <dbReference type="NCBI Taxonomy" id="59733"/>
    <lineage>
        <taxon>Bacteria</taxon>
        <taxon>Pseudomonadati</taxon>
        <taxon>Bacteroidota</taxon>
        <taxon>Flavobacteriia</taxon>
        <taxon>Flavobacteriales</taxon>
        <taxon>Weeksellaceae</taxon>
        <taxon>Chryseobacterium group</taxon>
        <taxon>Chryseobacterium</taxon>
    </lineage>
</organism>
<dbReference type="Proteomes" id="UP000184782">
    <property type="component" value="Unassembled WGS sequence"/>
</dbReference>
<dbReference type="InterPro" id="IPR032871">
    <property type="entry name" value="AHH_dom_containing"/>
</dbReference>
<sequence length="122" mass="13967">MAKEFEQAHHLIPIELITNQKVGEFIRKAINGGFEFNGKINAKWLKQFSSKFEHLKDGVHASHPQYTNRVVDFIENTVKTELGKSLSQVSKQEAKEVLEIVSQSLDEIITVNKNMKINDIIF</sequence>
<protein>
    <submittedName>
        <fullName evidence="1">A nuclease family of the HNH/ENDO VII superfamily with conserved AHH</fullName>
    </submittedName>
</protein>
<name>A0A1N6FDC1_9FLAO</name>
<evidence type="ECO:0000313" key="2">
    <source>
        <dbReference type="Proteomes" id="UP000184782"/>
    </source>
</evidence>
<keyword evidence="2" id="KW-1185">Reference proteome</keyword>
<accession>A0A1N6FDC1</accession>